<dbReference type="Pfam" id="PF11228">
    <property type="entry name" value="DUF3027"/>
    <property type="match status" value="1"/>
</dbReference>
<dbReference type="OrthoDB" id="3210158at2"/>
<evidence type="ECO:0000256" key="1">
    <source>
        <dbReference type="SAM" id="MobiDB-lite"/>
    </source>
</evidence>
<proteinExistence type="predicted"/>
<comment type="caution">
    <text evidence="2">The sequence shown here is derived from an EMBL/GenBank/DDBJ whole genome shotgun (WGS) entry which is preliminary data.</text>
</comment>
<feature type="compositionally biased region" description="Polar residues" evidence="1">
    <location>
        <begin position="1"/>
        <end position="10"/>
    </location>
</feature>
<dbReference type="RefSeq" id="WP_123048578.1">
    <property type="nucleotide sequence ID" value="NZ_PTJO01000005.1"/>
</dbReference>
<keyword evidence="3" id="KW-1185">Reference proteome</keyword>
<dbReference type="EMBL" id="PTJO01000005">
    <property type="protein sequence ID" value="RNE48646.1"/>
    <property type="molecule type" value="Genomic_DNA"/>
</dbReference>
<accession>A0A3M8K646</accession>
<sequence>MTHNGIVSTSNRRRKISRPPQESSPLLDSRAISLARATVEELGEGGVGEHLGVQGLGGNVATHRFAADVPGYSGWEWNVVLACASGSRRVTVNELALMPAPSGEALRAPEWVPWSDRLRPGDLGPGDLMPPALDDERLDRSGDGELTLSRRGLDAALQRWRTGDYGPTSEFAEKANLSCRSCAFFVSVGKTLGSNFGACVNEYSADGHIVHATYGCGAHSGTPDDDLADETPDAYDDERPIF</sequence>
<feature type="region of interest" description="Disordered" evidence="1">
    <location>
        <begin position="220"/>
        <end position="242"/>
    </location>
</feature>
<feature type="compositionally biased region" description="Acidic residues" evidence="1">
    <location>
        <begin position="223"/>
        <end position="236"/>
    </location>
</feature>
<name>A0A3M8K646_9CORY</name>
<reference evidence="2 3" key="1">
    <citation type="submission" date="2018-02" db="EMBL/GenBank/DDBJ databases">
        <title>Corynebacterium alimpuense sp. nov., a marine obligate actinomycete isolated from sediments of Valparaiso bay, Chile.</title>
        <authorList>
            <person name="Claverias F."/>
            <person name="Gonzales-Siles L."/>
            <person name="Salva-Serra F."/>
            <person name="Inganaes E."/>
            <person name="Molin K."/>
            <person name="Cumsille A."/>
            <person name="Undabarrena A."/>
            <person name="Couve E."/>
            <person name="Moore E.R.B."/>
            <person name="Gomila M."/>
            <person name="Camara B."/>
        </authorList>
    </citation>
    <scope>NUCLEOTIDE SEQUENCE [LARGE SCALE GENOMIC DNA]</scope>
    <source>
        <strain evidence="2 3">CCUG 69366</strain>
    </source>
</reference>
<protein>
    <submittedName>
        <fullName evidence="2">DUF3027 domain-containing protein</fullName>
    </submittedName>
</protein>
<gene>
    <name evidence="2" type="ORF">C5L39_09200</name>
</gene>
<evidence type="ECO:0000313" key="2">
    <source>
        <dbReference type="EMBL" id="RNE48646.1"/>
    </source>
</evidence>
<dbReference type="AlphaFoldDB" id="A0A3M8K646"/>
<dbReference type="Proteomes" id="UP000266975">
    <property type="component" value="Unassembled WGS sequence"/>
</dbReference>
<dbReference type="InterPro" id="IPR021391">
    <property type="entry name" value="DUF3027"/>
</dbReference>
<evidence type="ECO:0000313" key="3">
    <source>
        <dbReference type="Proteomes" id="UP000266975"/>
    </source>
</evidence>
<organism evidence="2 3">
    <name type="scientific">Corynebacterium alimapuense</name>
    <dbReference type="NCBI Taxonomy" id="1576874"/>
    <lineage>
        <taxon>Bacteria</taxon>
        <taxon>Bacillati</taxon>
        <taxon>Actinomycetota</taxon>
        <taxon>Actinomycetes</taxon>
        <taxon>Mycobacteriales</taxon>
        <taxon>Corynebacteriaceae</taxon>
        <taxon>Corynebacterium</taxon>
    </lineage>
</organism>
<feature type="region of interest" description="Disordered" evidence="1">
    <location>
        <begin position="1"/>
        <end position="27"/>
    </location>
</feature>